<name>A0ABW8J2S1_9GAMM</name>
<evidence type="ECO:0000256" key="3">
    <source>
        <dbReference type="ARBA" id="ARBA00022989"/>
    </source>
</evidence>
<reference evidence="7 8" key="1">
    <citation type="submission" date="2020-10" db="EMBL/GenBank/DDBJ databases">
        <title>Phylogeny of dyella-like bacteria.</title>
        <authorList>
            <person name="Fu J."/>
        </authorList>
    </citation>
    <scope>NUCLEOTIDE SEQUENCE [LARGE SCALE GENOMIC DNA]</scope>
    <source>
        <strain evidence="7 8">KACC 19113</strain>
    </source>
</reference>
<comment type="caution">
    <text evidence="7">The sequence shown here is derived from an EMBL/GenBank/DDBJ whole genome shotgun (WGS) entry which is preliminary data.</text>
</comment>
<dbReference type="Pfam" id="PF02674">
    <property type="entry name" value="Colicin_V"/>
    <property type="match status" value="1"/>
</dbReference>
<dbReference type="InterPro" id="IPR052719">
    <property type="entry name" value="CvpA-like"/>
</dbReference>
<evidence type="ECO:0000313" key="7">
    <source>
        <dbReference type="EMBL" id="MFK2876597.1"/>
    </source>
</evidence>
<feature type="transmembrane region" description="Helical" evidence="6">
    <location>
        <begin position="103"/>
        <end position="125"/>
    </location>
</feature>
<feature type="transmembrane region" description="Helical" evidence="6">
    <location>
        <begin position="31"/>
        <end position="52"/>
    </location>
</feature>
<accession>A0ABW8J2S1</accession>
<dbReference type="PANTHER" id="PTHR36926:SF1">
    <property type="entry name" value="COLICIN V PRODUCTION PROTEIN"/>
    <property type="match status" value="1"/>
</dbReference>
<dbReference type="RefSeq" id="WP_404612410.1">
    <property type="nucleotide sequence ID" value="NZ_JADIKK010000008.1"/>
</dbReference>
<organism evidence="7 8">
    <name type="scientific">Rhodanobacter hydrolyticus</name>
    <dbReference type="NCBI Taxonomy" id="2250595"/>
    <lineage>
        <taxon>Bacteria</taxon>
        <taxon>Pseudomonadati</taxon>
        <taxon>Pseudomonadota</taxon>
        <taxon>Gammaproteobacteria</taxon>
        <taxon>Lysobacterales</taxon>
        <taxon>Rhodanobacteraceae</taxon>
        <taxon>Rhodanobacter</taxon>
    </lineage>
</organism>
<feature type="transmembrane region" description="Helical" evidence="6">
    <location>
        <begin position="7"/>
        <end position="25"/>
    </location>
</feature>
<gene>
    <name evidence="7" type="ORF">ISP25_05905</name>
</gene>
<dbReference type="InterPro" id="IPR003825">
    <property type="entry name" value="Colicin-V_CvpA"/>
</dbReference>
<evidence type="ECO:0000313" key="8">
    <source>
        <dbReference type="Proteomes" id="UP001620339"/>
    </source>
</evidence>
<keyword evidence="8" id="KW-1185">Reference proteome</keyword>
<feature type="transmembrane region" description="Helical" evidence="6">
    <location>
        <begin position="64"/>
        <end position="83"/>
    </location>
</feature>
<protein>
    <submittedName>
        <fullName evidence="7">CvpA family protein</fullName>
    </submittedName>
</protein>
<comment type="subcellular location">
    <subcellularLocation>
        <location evidence="1">Membrane</location>
        <topology evidence="1">Multi-pass membrane protein</topology>
    </subcellularLocation>
</comment>
<feature type="region of interest" description="Disordered" evidence="5">
    <location>
        <begin position="214"/>
        <end position="234"/>
    </location>
</feature>
<dbReference type="EMBL" id="JADIKK010000008">
    <property type="protein sequence ID" value="MFK2876597.1"/>
    <property type="molecule type" value="Genomic_DNA"/>
</dbReference>
<keyword evidence="2 6" id="KW-0812">Transmembrane</keyword>
<evidence type="ECO:0000256" key="4">
    <source>
        <dbReference type="ARBA" id="ARBA00023136"/>
    </source>
</evidence>
<evidence type="ECO:0000256" key="1">
    <source>
        <dbReference type="ARBA" id="ARBA00004141"/>
    </source>
</evidence>
<keyword evidence="3 6" id="KW-1133">Transmembrane helix</keyword>
<sequence length="234" mass="25228">MNWIDFTILGVLGVSVLIGLFRGLVSEVLALAIWIAAFWVAWLFGPMVSAHLGMITMPMLREVAGYALCFVLVLVLGAFLRFFVQRLLVSTGLSGTDRLLGMVFGFVRGALIVCVLVFLCQLTGFTREPMWRQSMLLPPFQSATIWLGQQVPPSVRQHLNATAATNSLRDHLNPASVSSTLRGQLNSPAWSNALRGHLDPSALPEALRSQLPATISTPGAAPAPAATVSPSNHL</sequence>
<evidence type="ECO:0000256" key="6">
    <source>
        <dbReference type="SAM" id="Phobius"/>
    </source>
</evidence>
<dbReference type="PANTHER" id="PTHR36926">
    <property type="entry name" value="COLICIN V PRODUCTION PROTEIN"/>
    <property type="match status" value="1"/>
</dbReference>
<evidence type="ECO:0000256" key="2">
    <source>
        <dbReference type="ARBA" id="ARBA00022692"/>
    </source>
</evidence>
<proteinExistence type="predicted"/>
<keyword evidence="4 6" id="KW-0472">Membrane</keyword>
<evidence type="ECO:0000256" key="5">
    <source>
        <dbReference type="SAM" id="MobiDB-lite"/>
    </source>
</evidence>
<dbReference type="Proteomes" id="UP001620339">
    <property type="component" value="Unassembled WGS sequence"/>
</dbReference>